<proteinExistence type="predicted"/>
<dbReference type="Pfam" id="PF02566">
    <property type="entry name" value="OsmC"/>
    <property type="match status" value="1"/>
</dbReference>
<gene>
    <name evidence="1" type="ORF">DC083_09150</name>
</gene>
<dbReference type="Gene3D" id="3.30.300.20">
    <property type="match status" value="1"/>
</dbReference>
<name>A0A2U2AD17_9GAMM</name>
<evidence type="ECO:0000313" key="1">
    <source>
        <dbReference type="EMBL" id="PWD80550.1"/>
    </source>
</evidence>
<protein>
    <recommendedName>
        <fullName evidence="3">Peroxiredoxin</fullName>
    </recommendedName>
</protein>
<dbReference type="OrthoDB" id="9781312at2"/>
<dbReference type="AlphaFoldDB" id="A0A2U2AD17"/>
<dbReference type="PANTHER" id="PTHR35368:SF1">
    <property type="entry name" value="HYDROPEROXIDE REDUCTASE"/>
    <property type="match status" value="1"/>
</dbReference>
<evidence type="ECO:0000313" key="2">
    <source>
        <dbReference type="Proteomes" id="UP000245020"/>
    </source>
</evidence>
<dbReference type="Proteomes" id="UP000245020">
    <property type="component" value="Unassembled WGS sequence"/>
</dbReference>
<dbReference type="InterPro" id="IPR052924">
    <property type="entry name" value="OsmC/Ohr_hydroprdx_reductase"/>
</dbReference>
<reference evidence="2" key="1">
    <citation type="submission" date="2018-05" db="EMBL/GenBank/DDBJ databases">
        <title>Ignatzschineria dubaiensis sp. nov., isolated from necrotic foot tissues of dromedaries (Camelus dromedarius) and associated maggots in Dubai, United Arab Emirates.</title>
        <authorList>
            <person name="Tsang C.C."/>
            <person name="Tang J.Y.M."/>
            <person name="Fong J.Y.H."/>
            <person name="Kinne J."/>
            <person name="Lee H.H."/>
            <person name="Joseph M."/>
            <person name="Jose S."/>
            <person name="Schuster R.K."/>
            <person name="Tang Y."/>
            <person name="Sivakumar S."/>
            <person name="Chen J.H.K."/>
            <person name="Teng J.L.L."/>
            <person name="Lau S.K.P."/>
            <person name="Wernery U."/>
            <person name="Woo P.C.Y."/>
        </authorList>
    </citation>
    <scope>NUCLEOTIDE SEQUENCE [LARGE SCALE GENOMIC DNA]</scope>
    <source>
        <strain evidence="2">KCTC 22644</strain>
    </source>
</reference>
<dbReference type="InterPro" id="IPR003718">
    <property type="entry name" value="OsmC/Ohr_fam"/>
</dbReference>
<dbReference type="EMBL" id="QEWQ01000006">
    <property type="protein sequence ID" value="PWD80550.1"/>
    <property type="molecule type" value="Genomic_DNA"/>
</dbReference>
<comment type="caution">
    <text evidence="1">The sequence shown here is derived from an EMBL/GenBank/DDBJ whole genome shotgun (WGS) entry which is preliminary data.</text>
</comment>
<keyword evidence="2" id="KW-1185">Reference proteome</keyword>
<dbReference type="PANTHER" id="PTHR35368">
    <property type="entry name" value="HYDROPEROXIDE REDUCTASE"/>
    <property type="match status" value="1"/>
</dbReference>
<dbReference type="InterPro" id="IPR036102">
    <property type="entry name" value="OsmC/Ohrsf"/>
</dbReference>
<accession>A0A2U2AD17</accession>
<evidence type="ECO:0008006" key="3">
    <source>
        <dbReference type="Google" id="ProtNLM"/>
    </source>
</evidence>
<dbReference type="SUPFAM" id="SSF82784">
    <property type="entry name" value="OsmC-like"/>
    <property type="match status" value="1"/>
</dbReference>
<organism evidence="1 2">
    <name type="scientific">Ignatzschineria ureiclastica</name>
    <dbReference type="NCBI Taxonomy" id="472582"/>
    <lineage>
        <taxon>Bacteria</taxon>
        <taxon>Pseudomonadati</taxon>
        <taxon>Pseudomonadota</taxon>
        <taxon>Gammaproteobacteria</taxon>
        <taxon>Cardiobacteriales</taxon>
        <taxon>Ignatzschineriaceae</taxon>
        <taxon>Ignatzschineria</taxon>
    </lineage>
</organism>
<dbReference type="InterPro" id="IPR015946">
    <property type="entry name" value="KH_dom-like_a/b"/>
</dbReference>
<sequence>MRRKRAGIYRAKSVMQQGCQVEITARDHTIIADEPAPMGKDSGMMPIELLLAALSSCKSIVLQETAKNLQIPLSHLSVEVEGDFDPAGFMGDPTVPIGFSALRTLYHIESPATSEDIDTLIAYVESHCPVAATLANTPESTIEIDYRCTSAKS</sequence>